<keyword evidence="2" id="KW-0378">Hydrolase</keyword>
<dbReference type="Proteomes" id="UP000199701">
    <property type="component" value="Unassembled WGS sequence"/>
</dbReference>
<dbReference type="PANTHER" id="PTHR43736:SF1">
    <property type="entry name" value="DIHYDRONEOPTERIN TRIPHOSPHATE DIPHOSPHATASE"/>
    <property type="match status" value="1"/>
</dbReference>
<dbReference type="PANTHER" id="PTHR43736">
    <property type="entry name" value="ADP-RIBOSE PYROPHOSPHATASE"/>
    <property type="match status" value="1"/>
</dbReference>
<keyword evidence="4" id="KW-0413">Isomerase</keyword>
<keyword evidence="5" id="KW-1185">Reference proteome</keyword>
<comment type="similarity">
    <text evidence="1">Belongs to the Nudix hydrolase family.</text>
</comment>
<dbReference type="AlphaFoldDB" id="A0A1I0RSL0"/>
<evidence type="ECO:0000313" key="4">
    <source>
        <dbReference type="EMBL" id="SEW44248.1"/>
    </source>
</evidence>
<dbReference type="GO" id="GO:0016787">
    <property type="term" value="F:hydrolase activity"/>
    <property type="evidence" value="ECO:0007669"/>
    <property type="project" value="UniProtKB-KW"/>
</dbReference>
<dbReference type="PROSITE" id="PS51462">
    <property type="entry name" value="NUDIX"/>
    <property type="match status" value="1"/>
</dbReference>
<dbReference type="GO" id="GO:0016853">
    <property type="term" value="F:isomerase activity"/>
    <property type="evidence" value="ECO:0007669"/>
    <property type="project" value="UniProtKB-KW"/>
</dbReference>
<evidence type="ECO:0000256" key="2">
    <source>
        <dbReference type="ARBA" id="ARBA00022801"/>
    </source>
</evidence>
<feature type="domain" description="Nudix hydrolase" evidence="3">
    <location>
        <begin position="28"/>
        <end position="155"/>
    </location>
</feature>
<dbReference type="PROSITE" id="PS00893">
    <property type="entry name" value="NUDIX_BOX"/>
    <property type="match status" value="1"/>
</dbReference>
<gene>
    <name evidence="4" type="ORF">SAMN05421659_12221</name>
</gene>
<evidence type="ECO:0000256" key="1">
    <source>
        <dbReference type="ARBA" id="ARBA00005582"/>
    </source>
</evidence>
<evidence type="ECO:0000313" key="5">
    <source>
        <dbReference type="Proteomes" id="UP000199701"/>
    </source>
</evidence>
<evidence type="ECO:0000259" key="3">
    <source>
        <dbReference type="PROSITE" id="PS51462"/>
    </source>
</evidence>
<dbReference type="Gene3D" id="3.90.79.10">
    <property type="entry name" value="Nucleoside Triphosphate Pyrophosphohydrolase"/>
    <property type="match status" value="1"/>
</dbReference>
<proteinExistence type="inferred from homology"/>
<dbReference type="InterPro" id="IPR000086">
    <property type="entry name" value="NUDIX_hydrolase_dom"/>
</dbReference>
<dbReference type="EMBL" id="FOJI01000022">
    <property type="protein sequence ID" value="SEW44248.1"/>
    <property type="molecule type" value="Genomic_DNA"/>
</dbReference>
<accession>A0A1I0RSL0</accession>
<dbReference type="SUPFAM" id="SSF55811">
    <property type="entry name" value="Nudix"/>
    <property type="match status" value="1"/>
</dbReference>
<reference evidence="4 5" key="1">
    <citation type="submission" date="2016-10" db="EMBL/GenBank/DDBJ databases">
        <authorList>
            <person name="de Groot N.N."/>
        </authorList>
    </citation>
    <scope>NUCLEOTIDE SEQUENCE [LARGE SCALE GENOMIC DNA]</scope>
    <source>
        <strain evidence="4 5">DSM 9179</strain>
    </source>
</reference>
<name>A0A1I0RSL0_9FIRM</name>
<organism evidence="4 5">
    <name type="scientific">[Clostridium] fimetarium</name>
    <dbReference type="NCBI Taxonomy" id="99656"/>
    <lineage>
        <taxon>Bacteria</taxon>
        <taxon>Bacillati</taxon>
        <taxon>Bacillota</taxon>
        <taxon>Clostridia</taxon>
        <taxon>Lachnospirales</taxon>
        <taxon>Lachnospiraceae</taxon>
    </lineage>
</organism>
<dbReference type="Pfam" id="PF00293">
    <property type="entry name" value="NUDIX"/>
    <property type="match status" value="1"/>
</dbReference>
<dbReference type="RefSeq" id="WP_092457613.1">
    <property type="nucleotide sequence ID" value="NZ_FOJI01000022.1"/>
</dbReference>
<protein>
    <submittedName>
        <fullName evidence="4">Isopentenyldiphosphate isomerase</fullName>
    </submittedName>
</protein>
<dbReference type="InterPro" id="IPR015797">
    <property type="entry name" value="NUDIX_hydrolase-like_dom_sf"/>
</dbReference>
<dbReference type="STRING" id="99656.SAMN05421659_12221"/>
<dbReference type="InterPro" id="IPR020084">
    <property type="entry name" value="NUDIX_hydrolase_CS"/>
</dbReference>
<sequence>MELWDAYNIDGTLAGVDLIRGEKIPEGFRHAVAEVFVFHEEGTILLMQRDRNKPNYPGYWESGAGGAVLKGESFFEGAKRELWEETGIVATKLEPTYSVVTHDTIYKGYLCRTDISKDSIILQEDETIGYKWINKSEFMEIFQSEKFVTSLKDRLGAFVNHHFRMDNCSEVQK</sequence>
<dbReference type="CDD" id="cd04693">
    <property type="entry name" value="NUDIX_Hydrolase"/>
    <property type="match status" value="1"/>
</dbReference>
<dbReference type="OrthoDB" id="9786032at2"/>